<evidence type="ECO:0000256" key="3">
    <source>
        <dbReference type="ARBA" id="ARBA00038502"/>
    </source>
</evidence>
<evidence type="ECO:0000313" key="5">
    <source>
        <dbReference type="EMBL" id="MBM7636161.1"/>
    </source>
</evidence>
<keyword evidence="2 5" id="KW-0012">Acyltransferase</keyword>
<dbReference type="InterPro" id="IPR000182">
    <property type="entry name" value="GNAT_dom"/>
</dbReference>
<dbReference type="Pfam" id="PF13302">
    <property type="entry name" value="Acetyltransf_3"/>
    <property type="match status" value="1"/>
</dbReference>
<accession>A0ABS2PLC3</accession>
<dbReference type="PANTHER" id="PTHR43792:SF8">
    <property type="entry name" value="[RIBOSOMAL PROTEIN US5]-ALANINE N-ACETYLTRANSFERASE"/>
    <property type="match status" value="1"/>
</dbReference>
<sequence>MDIWVNLARFSEIETQGLLLKPVSFKDASDFYELTRDPDNLPFIFPARASRFESDYLLVHYFLKEPLGKWAIFDKSSQEFLGMINLESIQASKGWAEIGYFVKRSHWGKGIMTETLRTLSEIAFDAIGFQKLIIITHQENVASQVVAQKAGFHLVKHYKGSDRYTHKMRDYFRFELKKDDMT</sequence>
<keyword evidence="1 5" id="KW-0808">Transferase</keyword>
<feature type="domain" description="N-acetyltransferase" evidence="4">
    <location>
        <begin position="29"/>
        <end position="170"/>
    </location>
</feature>
<evidence type="ECO:0000259" key="4">
    <source>
        <dbReference type="PROSITE" id="PS51186"/>
    </source>
</evidence>
<protein>
    <submittedName>
        <fullName evidence="5">Ribosomal-protein-alanine N-acetyltransferase</fullName>
        <ecNumber evidence="5">2.3.1.267</ecNumber>
    </submittedName>
</protein>
<dbReference type="PANTHER" id="PTHR43792">
    <property type="entry name" value="GNAT FAMILY, PUTATIVE (AFU_ORTHOLOGUE AFUA_3G00765)-RELATED-RELATED"/>
    <property type="match status" value="1"/>
</dbReference>
<comment type="similarity">
    <text evidence="3">Belongs to the acetyltransferase family. RimJ subfamily.</text>
</comment>
<dbReference type="PROSITE" id="PS51186">
    <property type="entry name" value="GNAT"/>
    <property type="match status" value="1"/>
</dbReference>
<dbReference type="SUPFAM" id="SSF55729">
    <property type="entry name" value="Acyl-CoA N-acyltransferases (Nat)"/>
    <property type="match status" value="1"/>
</dbReference>
<dbReference type="RefSeq" id="WP_205017054.1">
    <property type="nucleotide sequence ID" value="NZ_JAFBEI010000017.1"/>
</dbReference>
<proteinExistence type="inferred from homology"/>
<name>A0ABS2PLC3_9STRE</name>
<organism evidence="5 6">
    <name type="scientific">Streptococcus saliviloxodontae</name>
    <dbReference type="NCBI Taxonomy" id="1349416"/>
    <lineage>
        <taxon>Bacteria</taxon>
        <taxon>Bacillati</taxon>
        <taxon>Bacillota</taxon>
        <taxon>Bacilli</taxon>
        <taxon>Lactobacillales</taxon>
        <taxon>Streptococcaceae</taxon>
        <taxon>Streptococcus</taxon>
    </lineage>
</organism>
<dbReference type="Proteomes" id="UP000809081">
    <property type="component" value="Unassembled WGS sequence"/>
</dbReference>
<evidence type="ECO:0000256" key="1">
    <source>
        <dbReference type="ARBA" id="ARBA00022679"/>
    </source>
</evidence>
<keyword evidence="6" id="KW-1185">Reference proteome</keyword>
<dbReference type="InterPro" id="IPR051531">
    <property type="entry name" value="N-acetyltransferase"/>
</dbReference>
<dbReference type="Gene3D" id="3.40.630.30">
    <property type="match status" value="1"/>
</dbReference>
<dbReference type="EC" id="2.3.1.267" evidence="5"/>
<dbReference type="InterPro" id="IPR016181">
    <property type="entry name" value="Acyl_CoA_acyltransferase"/>
</dbReference>
<reference evidence="5 6" key="1">
    <citation type="submission" date="2021-01" db="EMBL/GenBank/DDBJ databases">
        <title>Genomic Encyclopedia of Type Strains, Phase IV (KMG-IV): sequencing the most valuable type-strain genomes for metagenomic binning, comparative biology and taxonomic classification.</title>
        <authorList>
            <person name="Goeker M."/>
        </authorList>
    </citation>
    <scope>NUCLEOTIDE SEQUENCE [LARGE SCALE GENOMIC DNA]</scope>
    <source>
        <strain evidence="5 6">DSM 27513</strain>
    </source>
</reference>
<comment type="caution">
    <text evidence="5">The sequence shown here is derived from an EMBL/GenBank/DDBJ whole genome shotgun (WGS) entry which is preliminary data.</text>
</comment>
<evidence type="ECO:0000256" key="2">
    <source>
        <dbReference type="ARBA" id="ARBA00023315"/>
    </source>
</evidence>
<dbReference type="GO" id="GO:0008999">
    <property type="term" value="F:protein-N-terminal-alanine acetyltransferase activity"/>
    <property type="evidence" value="ECO:0007669"/>
    <property type="project" value="UniProtKB-EC"/>
</dbReference>
<evidence type="ECO:0000313" key="6">
    <source>
        <dbReference type="Proteomes" id="UP000809081"/>
    </source>
</evidence>
<dbReference type="EMBL" id="JAFBEI010000017">
    <property type="protein sequence ID" value="MBM7636161.1"/>
    <property type="molecule type" value="Genomic_DNA"/>
</dbReference>
<gene>
    <name evidence="5" type="ORF">JOC31_000980</name>
</gene>